<evidence type="ECO:0000259" key="9">
    <source>
        <dbReference type="Pfam" id="PF00133"/>
    </source>
</evidence>
<evidence type="ECO:0000259" key="10">
    <source>
        <dbReference type="Pfam" id="PF08264"/>
    </source>
</evidence>
<comment type="catalytic activity">
    <reaction evidence="7 8">
        <text>tRNA(Leu) + L-leucine + ATP = L-leucyl-tRNA(Leu) + AMP + diphosphate</text>
        <dbReference type="Rhea" id="RHEA:11688"/>
        <dbReference type="Rhea" id="RHEA-COMP:9613"/>
        <dbReference type="Rhea" id="RHEA-COMP:9622"/>
        <dbReference type="ChEBI" id="CHEBI:30616"/>
        <dbReference type="ChEBI" id="CHEBI:33019"/>
        <dbReference type="ChEBI" id="CHEBI:57427"/>
        <dbReference type="ChEBI" id="CHEBI:78442"/>
        <dbReference type="ChEBI" id="CHEBI:78494"/>
        <dbReference type="ChEBI" id="CHEBI:456215"/>
        <dbReference type="EC" id="6.1.1.4"/>
    </reaction>
</comment>
<dbReference type="GO" id="GO:0005524">
    <property type="term" value="F:ATP binding"/>
    <property type="evidence" value="ECO:0007669"/>
    <property type="project" value="UniProtKB-UniRule"/>
</dbReference>
<dbReference type="InterPro" id="IPR014729">
    <property type="entry name" value="Rossmann-like_a/b/a_fold"/>
</dbReference>
<keyword evidence="8" id="KW-0963">Cytoplasm</keyword>
<protein>
    <recommendedName>
        <fullName evidence="8">Leucine--tRNA ligase</fullName>
        <ecNumber evidence="8">6.1.1.4</ecNumber>
    </recommendedName>
    <alternativeName>
        <fullName evidence="8">Leucyl-tRNA synthetase</fullName>
        <shortName evidence="8">LeuRS</shortName>
    </alternativeName>
</protein>
<dbReference type="InterPro" id="IPR013155">
    <property type="entry name" value="M/V/L/I-tRNA-synth_anticd-bd"/>
</dbReference>
<evidence type="ECO:0000256" key="4">
    <source>
        <dbReference type="ARBA" id="ARBA00022840"/>
    </source>
</evidence>
<keyword evidence="4 8" id="KW-0067">ATP-binding</keyword>
<accession>A0A1F5FHU4</accession>
<evidence type="ECO:0000259" key="11">
    <source>
        <dbReference type="Pfam" id="PF13603"/>
    </source>
</evidence>
<dbReference type="Pfam" id="PF00133">
    <property type="entry name" value="tRNA-synt_1"/>
    <property type="match status" value="2"/>
</dbReference>
<reference evidence="12 13" key="1">
    <citation type="journal article" date="2016" name="Nat. Commun.">
        <title>Thousands of microbial genomes shed light on interconnected biogeochemical processes in an aquifer system.</title>
        <authorList>
            <person name="Anantharaman K."/>
            <person name="Brown C.T."/>
            <person name="Hug L.A."/>
            <person name="Sharon I."/>
            <person name="Castelle C.J."/>
            <person name="Probst A.J."/>
            <person name="Thomas B.C."/>
            <person name="Singh A."/>
            <person name="Wilkins M.J."/>
            <person name="Karaoz U."/>
            <person name="Brodie E.L."/>
            <person name="Williams K.H."/>
            <person name="Hubbard S.S."/>
            <person name="Banfield J.F."/>
        </authorList>
    </citation>
    <scope>NUCLEOTIDE SEQUENCE [LARGE SCALE GENOMIC DNA]</scope>
</reference>
<dbReference type="AlphaFoldDB" id="A0A1F5FHU4"/>
<dbReference type="Gene3D" id="3.10.20.590">
    <property type="match status" value="1"/>
</dbReference>
<feature type="short sequence motif" description="'KMSKS' region" evidence="8">
    <location>
        <begin position="734"/>
        <end position="738"/>
    </location>
</feature>
<sequence length="958" mass="107646">MAKIYDHKQIEAKWKEMWGKQMLNLPPTAGQHDDFKVQNRLYVLGMFPYPSGEGLHTGHVRIFAACDVLARYYRSKGKDVLLPMGWDAFGLPAENAAIKAKTNPMDIVPEREKNFMRQMEMMGLSFDWGRQMSTAEPDYYQWTQWIFSKLYQVKNEQGERLVYRQDVAINWCPFCKTGLANEEVLGDGTHERCGTKVVQKQMKQWMMRISEYGDRLLDNLIHYDWVDSDGGKHDKLDWPEGILAMQREWIGRSEGARVRFKISDLPAGRQGLRFQNEHVDVFTTRLDTIFGVTFVAISPEAYKRVFMDTTPLSPPKLGGEARSAGVVLAAKEYVEQALNKTEQQRLEGGKDKTGVDTGLRVINPVNGEEIPVWVADYVLGSVGTGAVMGVPGADVRDMEFAKKYGIEVKQVVKPDDSVSSRALVACLPAGRRDPSTSSLEATSVGMTDKVFSSDGILINSGDYTGITSTEARQKLTHLGEQAGWAENSTTYHLRDWIFSRQRYWGEPFPLIYCDKCGDENGVVLVPETELPVELPKLDSYEPSGTGESPLSTADEWVKVKCPVCGGEARRETDTMPNWAGSCWYFLYFALSKEVREKIRSMSSRAKSADLADEVEGSLQRKRDSSTAVGMTGEAVGMTGEEVGMTGEAVGMTGGEARSAEGVSMTEIWNEVIRPEVEKWLPVDWYLGGAEHAVLHLLYARFWMMVLSDLKLISWEEPFLRLRSVGMVLAADGRKMSKSWGNVVNPDDMVAKFGADATRLYEMFMGPWDQAIAWDVRSLSGCYRLVERLWKLSNRDIEAHVKQTSRKLKAKLLRTIVKIDKDTEKLKFNTAVAALMELLNVWQEKGEVMSVEEMKKLLVVVSVYAPFVAEELYQTMGFSSVCSQLWPEVDMADIKEETVTLAVQVNGRLRATLILPAEQAGDQEAVVRLALQDKNVAKWVGEKEPQVIFVPGRVLNLVI</sequence>
<gene>
    <name evidence="8" type="primary">leuS</name>
    <name evidence="12" type="ORF">A2368_04085</name>
</gene>
<dbReference type="EMBL" id="MFAM01000025">
    <property type="protein sequence ID" value="OGD79186.1"/>
    <property type="molecule type" value="Genomic_DNA"/>
</dbReference>
<keyword evidence="5 8" id="KW-0648">Protein biosynthesis</keyword>
<keyword evidence="6 8" id="KW-0030">Aminoacyl-tRNA synthetase</keyword>
<dbReference type="PANTHER" id="PTHR43740">
    <property type="entry name" value="LEUCYL-TRNA SYNTHETASE"/>
    <property type="match status" value="1"/>
</dbReference>
<evidence type="ECO:0000256" key="8">
    <source>
        <dbReference type="HAMAP-Rule" id="MF_00049"/>
    </source>
</evidence>
<name>A0A1F5FHU4_9BACT</name>
<evidence type="ECO:0000256" key="3">
    <source>
        <dbReference type="ARBA" id="ARBA00022741"/>
    </source>
</evidence>
<evidence type="ECO:0000256" key="2">
    <source>
        <dbReference type="ARBA" id="ARBA00022598"/>
    </source>
</evidence>
<dbReference type="Pfam" id="PF13603">
    <property type="entry name" value="tRNA-synt_1_2"/>
    <property type="match status" value="1"/>
</dbReference>
<dbReference type="InterPro" id="IPR002302">
    <property type="entry name" value="Leu-tRNA-ligase"/>
</dbReference>
<dbReference type="SUPFAM" id="SSF52374">
    <property type="entry name" value="Nucleotidylyl transferase"/>
    <property type="match status" value="1"/>
</dbReference>
<dbReference type="Proteomes" id="UP000176682">
    <property type="component" value="Unassembled WGS sequence"/>
</dbReference>
<dbReference type="EC" id="6.1.1.4" evidence="8"/>
<dbReference type="InterPro" id="IPR002300">
    <property type="entry name" value="aa-tRNA-synth_Ia"/>
</dbReference>
<feature type="domain" description="Leucyl-tRNA synthetase editing" evidence="11">
    <location>
        <begin position="247"/>
        <end position="476"/>
    </location>
</feature>
<dbReference type="Pfam" id="PF08264">
    <property type="entry name" value="Anticodon_1"/>
    <property type="match status" value="1"/>
</dbReference>
<dbReference type="GO" id="GO:0006429">
    <property type="term" value="P:leucyl-tRNA aminoacylation"/>
    <property type="evidence" value="ECO:0007669"/>
    <property type="project" value="UniProtKB-UniRule"/>
</dbReference>
<evidence type="ECO:0000313" key="12">
    <source>
        <dbReference type="EMBL" id="OGD79186.1"/>
    </source>
</evidence>
<evidence type="ECO:0000256" key="6">
    <source>
        <dbReference type="ARBA" id="ARBA00023146"/>
    </source>
</evidence>
<evidence type="ECO:0000256" key="7">
    <source>
        <dbReference type="ARBA" id="ARBA00047469"/>
    </source>
</evidence>
<dbReference type="NCBIfam" id="TIGR00396">
    <property type="entry name" value="leuS_bact"/>
    <property type="match status" value="1"/>
</dbReference>
<feature type="domain" description="Aminoacyl-tRNA synthetase class Ia" evidence="9">
    <location>
        <begin position="48"/>
        <end position="229"/>
    </location>
</feature>
<dbReference type="SUPFAM" id="SSF50677">
    <property type="entry name" value="ValRS/IleRS/LeuRS editing domain"/>
    <property type="match status" value="1"/>
</dbReference>
<dbReference type="InterPro" id="IPR009080">
    <property type="entry name" value="tRNAsynth_Ia_anticodon-bd"/>
</dbReference>
<comment type="similarity">
    <text evidence="1 8">Belongs to the class-I aminoacyl-tRNA synthetase family.</text>
</comment>
<dbReference type="Gene3D" id="3.40.50.620">
    <property type="entry name" value="HUPs"/>
    <property type="match status" value="2"/>
</dbReference>
<dbReference type="PRINTS" id="PR00985">
    <property type="entry name" value="TRNASYNTHLEU"/>
</dbReference>
<proteinExistence type="inferred from homology"/>
<dbReference type="GO" id="GO:0004823">
    <property type="term" value="F:leucine-tRNA ligase activity"/>
    <property type="evidence" value="ECO:0007669"/>
    <property type="project" value="UniProtKB-UniRule"/>
</dbReference>
<dbReference type="HAMAP" id="MF_00049_B">
    <property type="entry name" value="Leu_tRNA_synth_B"/>
    <property type="match status" value="1"/>
</dbReference>
<keyword evidence="2 8" id="KW-0436">Ligase</keyword>
<dbReference type="Gene3D" id="3.90.740.10">
    <property type="entry name" value="Valyl/Leucyl/Isoleucyl-tRNA synthetase, editing domain"/>
    <property type="match status" value="1"/>
</dbReference>
<comment type="caution">
    <text evidence="12">The sequence shown here is derived from an EMBL/GenBank/DDBJ whole genome shotgun (WGS) entry which is preliminary data.</text>
</comment>
<dbReference type="GO" id="GO:0005829">
    <property type="term" value="C:cytosol"/>
    <property type="evidence" value="ECO:0007669"/>
    <property type="project" value="TreeGrafter"/>
</dbReference>
<dbReference type="FunFam" id="3.40.50.620:FF:000060">
    <property type="entry name" value="Leucine--tRNA ligase"/>
    <property type="match status" value="1"/>
</dbReference>
<dbReference type="GO" id="GO:0002161">
    <property type="term" value="F:aminoacyl-tRNA deacylase activity"/>
    <property type="evidence" value="ECO:0007669"/>
    <property type="project" value="InterPro"/>
</dbReference>
<dbReference type="Gene3D" id="1.10.730.10">
    <property type="entry name" value="Isoleucyl-tRNA Synthetase, Domain 1"/>
    <property type="match status" value="2"/>
</dbReference>
<feature type="domain" description="Aminoacyl-tRNA synthetase class Ia" evidence="9">
    <location>
        <begin position="668"/>
        <end position="772"/>
    </location>
</feature>
<evidence type="ECO:0000256" key="1">
    <source>
        <dbReference type="ARBA" id="ARBA00005594"/>
    </source>
</evidence>
<evidence type="ECO:0000313" key="13">
    <source>
        <dbReference type="Proteomes" id="UP000176682"/>
    </source>
</evidence>
<evidence type="ECO:0000256" key="5">
    <source>
        <dbReference type="ARBA" id="ARBA00022917"/>
    </source>
</evidence>
<dbReference type="PANTHER" id="PTHR43740:SF2">
    <property type="entry name" value="LEUCINE--TRNA LIGASE, MITOCHONDRIAL"/>
    <property type="match status" value="1"/>
</dbReference>
<feature type="domain" description="Methionyl/Valyl/Leucyl/Isoleucyl-tRNA synthetase anticodon-binding" evidence="10">
    <location>
        <begin position="806"/>
        <end position="919"/>
    </location>
</feature>
<dbReference type="FunFam" id="1.10.730.10:FF:000002">
    <property type="entry name" value="Leucine--tRNA ligase"/>
    <property type="match status" value="1"/>
</dbReference>
<feature type="binding site" evidence="8">
    <location>
        <position position="737"/>
    </location>
    <ligand>
        <name>ATP</name>
        <dbReference type="ChEBI" id="CHEBI:30616"/>
    </ligand>
</feature>
<keyword evidence="3 8" id="KW-0547">Nucleotide-binding</keyword>
<dbReference type="InterPro" id="IPR009008">
    <property type="entry name" value="Val/Leu/Ile-tRNA-synth_edit"/>
</dbReference>
<organism evidence="12 13">
    <name type="scientific">Candidatus Collierbacteria bacterium RIFOXYB1_FULL_49_13</name>
    <dbReference type="NCBI Taxonomy" id="1817728"/>
    <lineage>
        <taxon>Bacteria</taxon>
        <taxon>Candidatus Collieribacteriota</taxon>
    </lineage>
</organism>
<comment type="caution">
    <text evidence="8">Lacks conserved residue(s) required for the propagation of feature annotation.</text>
</comment>
<comment type="subcellular location">
    <subcellularLocation>
        <location evidence="8">Cytoplasm</location>
    </subcellularLocation>
</comment>
<dbReference type="SUPFAM" id="SSF47323">
    <property type="entry name" value="Anticodon-binding domain of a subclass of class I aminoacyl-tRNA synthetases"/>
    <property type="match status" value="1"/>
</dbReference>
<dbReference type="InterPro" id="IPR025709">
    <property type="entry name" value="Leu_tRNA-synth_edit"/>
</dbReference>